<dbReference type="SMART" id="SM01236">
    <property type="entry name" value="Haem_oxygenase_2"/>
    <property type="match status" value="1"/>
</dbReference>
<evidence type="ECO:0000313" key="3">
    <source>
        <dbReference type="Proteomes" id="UP000033633"/>
    </source>
</evidence>
<dbReference type="InterPro" id="IPR039068">
    <property type="entry name" value="PqqC-like"/>
</dbReference>
<sequence>MLETIRAFIYSKNLDDSEFDNEYNIFIQQLESLLQSAFQDIDEKSILTVHQVLYEINIAHLSVAWFNKAHNIHHPKIVLIKYKIDQAWNKSIQYNYKDQIQDLPSVDDFPDWIRTTVANHKSNELHPVFTFLRDEANLEQSKEFFFQETPLEMLFGDIIAYLLPGIYGGIKVEFVKNYWDEVGRGIDEKVHRKLRARMMKALNIDESCYLENTELFICEELELINMYLSLALDRTKHTELVGALLATELMIPGRFQYLIDGFRRLGFNDYDLHYHIEHTSVDEVHADDLLDHVAMPILKHDAKQMQALVLGGLRRLDTIHKVLDRLYERVLSNESSYHLVKAA</sequence>
<dbReference type="Gene3D" id="1.20.910.10">
    <property type="entry name" value="Heme oxygenase-like"/>
    <property type="match status" value="1"/>
</dbReference>
<dbReference type="STRING" id="265726.KY46_14160"/>
<name>A0A0F5VAP1_9GAMM</name>
<dbReference type="PANTHER" id="PTHR40279">
    <property type="entry name" value="PQQC-LIKE PROTEIN"/>
    <property type="match status" value="1"/>
</dbReference>
<organism evidence="2 3">
    <name type="scientific">Photobacterium halotolerans</name>
    <dbReference type="NCBI Taxonomy" id="265726"/>
    <lineage>
        <taxon>Bacteria</taxon>
        <taxon>Pseudomonadati</taxon>
        <taxon>Pseudomonadota</taxon>
        <taxon>Gammaproteobacteria</taxon>
        <taxon>Vibrionales</taxon>
        <taxon>Vibrionaceae</taxon>
        <taxon>Photobacterium</taxon>
    </lineage>
</organism>
<proteinExistence type="predicted"/>
<evidence type="ECO:0008006" key="4">
    <source>
        <dbReference type="Google" id="ProtNLM"/>
    </source>
</evidence>
<dbReference type="PATRIC" id="fig|265726.11.peg.1075"/>
<dbReference type="RefSeq" id="WP_046221288.1">
    <property type="nucleotide sequence ID" value="NZ_JWYV01000012.1"/>
</dbReference>
<protein>
    <recommendedName>
        <fullName evidence="4">Iron-containing redox enzyme family protein</fullName>
    </recommendedName>
</protein>
<comment type="caution">
    <text evidence="2">The sequence shown here is derived from an EMBL/GenBank/DDBJ whole genome shotgun (WGS) entry which is preliminary data.</text>
</comment>
<dbReference type="Pfam" id="PF14518">
    <property type="entry name" value="Haem_oxygenas_2"/>
    <property type="match status" value="1"/>
</dbReference>
<dbReference type="SUPFAM" id="SSF48613">
    <property type="entry name" value="Heme oxygenase-like"/>
    <property type="match status" value="1"/>
</dbReference>
<dbReference type="InterPro" id="IPR016084">
    <property type="entry name" value="Haem_Oase-like_multi-hlx"/>
</dbReference>
<evidence type="ECO:0000313" key="2">
    <source>
        <dbReference type="EMBL" id="KKC99235.1"/>
    </source>
</evidence>
<dbReference type="Proteomes" id="UP000033633">
    <property type="component" value="Unassembled WGS sequence"/>
</dbReference>
<dbReference type="AlphaFoldDB" id="A0A0F5VAP1"/>
<dbReference type="GO" id="GO:0016491">
    <property type="term" value="F:oxidoreductase activity"/>
    <property type="evidence" value="ECO:0007669"/>
    <property type="project" value="UniProtKB-KW"/>
</dbReference>
<evidence type="ECO:0000256" key="1">
    <source>
        <dbReference type="ARBA" id="ARBA00023002"/>
    </source>
</evidence>
<accession>A0A0F5VAP1</accession>
<dbReference type="PANTHER" id="PTHR40279:SF3">
    <property type="entry name" value="4-AMINOBENZOATE SYNTHASE"/>
    <property type="match status" value="1"/>
</dbReference>
<keyword evidence="1" id="KW-0560">Oxidoreductase</keyword>
<dbReference type="OrthoDB" id="277294at2"/>
<reference evidence="2 3" key="1">
    <citation type="submission" date="2014-12" db="EMBL/GenBank/DDBJ databases">
        <title>Mercury Reductase activity and rhizosphere competence traits in the genome of root associated Photobacterium halotolerans MELD1.</title>
        <authorList>
            <person name="Mathew D.C."/>
            <person name="Huang C.-C."/>
        </authorList>
    </citation>
    <scope>NUCLEOTIDE SEQUENCE [LARGE SCALE GENOMIC DNA]</scope>
    <source>
        <strain evidence="2 3">MELD1</strain>
    </source>
</reference>
<dbReference type="EMBL" id="JWYV01000012">
    <property type="protein sequence ID" value="KKC99235.1"/>
    <property type="molecule type" value="Genomic_DNA"/>
</dbReference>
<gene>
    <name evidence="2" type="ORF">KY46_14160</name>
</gene>
<keyword evidence="3" id="KW-1185">Reference proteome</keyword>